<accession>A0A9D4LQS0</accession>
<organism evidence="1 2">
    <name type="scientific">Dreissena polymorpha</name>
    <name type="common">Zebra mussel</name>
    <name type="synonym">Mytilus polymorpha</name>
    <dbReference type="NCBI Taxonomy" id="45954"/>
    <lineage>
        <taxon>Eukaryota</taxon>
        <taxon>Metazoa</taxon>
        <taxon>Spiralia</taxon>
        <taxon>Lophotrochozoa</taxon>
        <taxon>Mollusca</taxon>
        <taxon>Bivalvia</taxon>
        <taxon>Autobranchia</taxon>
        <taxon>Heteroconchia</taxon>
        <taxon>Euheterodonta</taxon>
        <taxon>Imparidentia</taxon>
        <taxon>Neoheterodontei</taxon>
        <taxon>Myida</taxon>
        <taxon>Dreissenoidea</taxon>
        <taxon>Dreissenidae</taxon>
        <taxon>Dreissena</taxon>
    </lineage>
</organism>
<proteinExistence type="predicted"/>
<sequence length="63" mass="7215">MYCHMSMSCTIHDDLGHQIWPYETTMQLKLYSSLEGIQGTASFAQKAGVCIRVIDKKTCQYRP</sequence>
<evidence type="ECO:0000313" key="2">
    <source>
        <dbReference type="Proteomes" id="UP000828390"/>
    </source>
</evidence>
<comment type="caution">
    <text evidence="1">The sequence shown here is derived from an EMBL/GenBank/DDBJ whole genome shotgun (WGS) entry which is preliminary data.</text>
</comment>
<evidence type="ECO:0000313" key="1">
    <source>
        <dbReference type="EMBL" id="KAH3863255.1"/>
    </source>
</evidence>
<name>A0A9D4LQS0_DREPO</name>
<protein>
    <submittedName>
        <fullName evidence="1">Uncharacterized protein</fullName>
    </submittedName>
</protein>
<gene>
    <name evidence="1" type="ORF">DPMN_026235</name>
</gene>
<dbReference type="EMBL" id="JAIWYP010000002">
    <property type="protein sequence ID" value="KAH3863255.1"/>
    <property type="molecule type" value="Genomic_DNA"/>
</dbReference>
<reference evidence="1" key="1">
    <citation type="journal article" date="2019" name="bioRxiv">
        <title>The Genome of the Zebra Mussel, Dreissena polymorpha: A Resource for Invasive Species Research.</title>
        <authorList>
            <person name="McCartney M.A."/>
            <person name="Auch B."/>
            <person name="Kono T."/>
            <person name="Mallez S."/>
            <person name="Zhang Y."/>
            <person name="Obille A."/>
            <person name="Becker A."/>
            <person name="Abrahante J.E."/>
            <person name="Garbe J."/>
            <person name="Badalamenti J.P."/>
            <person name="Herman A."/>
            <person name="Mangelson H."/>
            <person name="Liachko I."/>
            <person name="Sullivan S."/>
            <person name="Sone E.D."/>
            <person name="Koren S."/>
            <person name="Silverstein K.A.T."/>
            <person name="Beckman K.B."/>
            <person name="Gohl D.M."/>
        </authorList>
    </citation>
    <scope>NUCLEOTIDE SEQUENCE</scope>
    <source>
        <strain evidence="1">Duluth1</strain>
        <tissue evidence="1">Whole animal</tissue>
    </source>
</reference>
<keyword evidence="2" id="KW-1185">Reference proteome</keyword>
<dbReference type="AlphaFoldDB" id="A0A9D4LQS0"/>
<reference evidence="1" key="2">
    <citation type="submission" date="2020-11" db="EMBL/GenBank/DDBJ databases">
        <authorList>
            <person name="McCartney M.A."/>
            <person name="Auch B."/>
            <person name="Kono T."/>
            <person name="Mallez S."/>
            <person name="Becker A."/>
            <person name="Gohl D.M."/>
            <person name="Silverstein K.A.T."/>
            <person name="Koren S."/>
            <person name="Bechman K.B."/>
            <person name="Herman A."/>
            <person name="Abrahante J.E."/>
            <person name="Garbe J."/>
        </authorList>
    </citation>
    <scope>NUCLEOTIDE SEQUENCE</scope>
    <source>
        <strain evidence="1">Duluth1</strain>
        <tissue evidence="1">Whole animal</tissue>
    </source>
</reference>
<dbReference type="Proteomes" id="UP000828390">
    <property type="component" value="Unassembled WGS sequence"/>
</dbReference>